<dbReference type="AlphaFoldDB" id="A0A511MWD9"/>
<reference evidence="3 4" key="1">
    <citation type="submission" date="2019-07" db="EMBL/GenBank/DDBJ databases">
        <title>Whole genome shotgun sequence of Deinococcus cellulosilyticus NBRC 106333.</title>
        <authorList>
            <person name="Hosoyama A."/>
            <person name="Uohara A."/>
            <person name="Ohji S."/>
            <person name="Ichikawa N."/>
        </authorList>
    </citation>
    <scope>NUCLEOTIDE SEQUENCE [LARGE SCALE GENOMIC DNA]</scope>
    <source>
        <strain evidence="3 4">NBRC 106333</strain>
    </source>
</reference>
<feature type="domain" description="HTH merR-type" evidence="2">
    <location>
        <begin position="42"/>
        <end position="93"/>
    </location>
</feature>
<comment type="caution">
    <text evidence="3">The sequence shown here is derived from an EMBL/GenBank/DDBJ whole genome shotgun (WGS) entry which is preliminary data.</text>
</comment>
<dbReference type="Gene3D" id="1.10.1660.10">
    <property type="match status" value="1"/>
</dbReference>
<evidence type="ECO:0000259" key="2">
    <source>
        <dbReference type="Pfam" id="PF13411"/>
    </source>
</evidence>
<feature type="region of interest" description="Disordered" evidence="1">
    <location>
        <begin position="135"/>
        <end position="157"/>
    </location>
</feature>
<dbReference type="GO" id="GO:0006355">
    <property type="term" value="P:regulation of DNA-templated transcription"/>
    <property type="evidence" value="ECO:0007669"/>
    <property type="project" value="InterPro"/>
</dbReference>
<evidence type="ECO:0000313" key="4">
    <source>
        <dbReference type="Proteomes" id="UP000321306"/>
    </source>
</evidence>
<name>A0A511MWD9_DEIC1</name>
<dbReference type="EMBL" id="BJXB01000002">
    <property type="protein sequence ID" value="GEM44895.1"/>
    <property type="molecule type" value="Genomic_DNA"/>
</dbReference>
<evidence type="ECO:0000256" key="1">
    <source>
        <dbReference type="SAM" id="MobiDB-lite"/>
    </source>
</evidence>
<organism evidence="3 4">
    <name type="scientific">Deinococcus cellulosilyticus (strain DSM 18568 / NBRC 106333 / KACC 11606 / 5516J-15)</name>
    <dbReference type="NCBI Taxonomy" id="1223518"/>
    <lineage>
        <taxon>Bacteria</taxon>
        <taxon>Thermotogati</taxon>
        <taxon>Deinococcota</taxon>
        <taxon>Deinococci</taxon>
        <taxon>Deinococcales</taxon>
        <taxon>Deinococcaceae</taxon>
        <taxon>Deinococcus</taxon>
    </lineage>
</organism>
<dbReference type="SUPFAM" id="SSF46955">
    <property type="entry name" value="Putative DNA-binding domain"/>
    <property type="match status" value="1"/>
</dbReference>
<sequence>MVNLQAYRSDSWSLDAFAERVNKLLPEFLPTDKMNTRMQDTVNPRLIRHYTTLGLLDTPDREGREARYTYRHLLQLLLLRKMLAAGFATGIIAPITQEKSIEELEELLLGKEEVERHPMEFFRKRAVAEIEEAPPFPAAPPAASMPAPAPSLPDFLQYGDDRERKKKRKAETYTRVPISEGIELHLSEDFQPIKNTTLLQKILRKIQQALED</sequence>
<dbReference type="Proteomes" id="UP000321306">
    <property type="component" value="Unassembled WGS sequence"/>
</dbReference>
<dbReference type="Pfam" id="PF13411">
    <property type="entry name" value="MerR_1"/>
    <property type="match status" value="1"/>
</dbReference>
<dbReference type="OrthoDB" id="70277at2"/>
<proteinExistence type="predicted"/>
<dbReference type="InterPro" id="IPR000551">
    <property type="entry name" value="MerR-type_HTH_dom"/>
</dbReference>
<dbReference type="GO" id="GO:0003677">
    <property type="term" value="F:DNA binding"/>
    <property type="evidence" value="ECO:0007669"/>
    <property type="project" value="InterPro"/>
</dbReference>
<gene>
    <name evidence="3" type="ORF">DC3_05300</name>
</gene>
<accession>A0A511MWD9</accession>
<dbReference type="RefSeq" id="WP_146882043.1">
    <property type="nucleotide sequence ID" value="NZ_BJXB01000002.1"/>
</dbReference>
<protein>
    <recommendedName>
        <fullName evidence="2">HTH merR-type domain-containing protein</fullName>
    </recommendedName>
</protein>
<dbReference type="InterPro" id="IPR009061">
    <property type="entry name" value="DNA-bd_dom_put_sf"/>
</dbReference>
<evidence type="ECO:0000313" key="3">
    <source>
        <dbReference type="EMBL" id="GEM44895.1"/>
    </source>
</evidence>
<keyword evidence="4" id="KW-1185">Reference proteome</keyword>